<dbReference type="GO" id="GO:0051012">
    <property type="term" value="P:microtubule sliding"/>
    <property type="evidence" value="ECO:0007669"/>
    <property type="project" value="UniProtKB-UniRule"/>
</dbReference>
<keyword evidence="3 14" id="KW-0853">WD repeat</keyword>
<dbReference type="InParanoid" id="A0A2P5HGP7"/>
<dbReference type="InterPro" id="IPR015943">
    <property type="entry name" value="WD40/YVTN_repeat-like_dom_sf"/>
</dbReference>
<dbReference type="GO" id="GO:0051301">
    <property type="term" value="P:cell division"/>
    <property type="evidence" value="ECO:0007669"/>
    <property type="project" value="UniProtKB-KW"/>
</dbReference>
<evidence type="ECO:0000256" key="7">
    <source>
        <dbReference type="ARBA" id="ARBA00022776"/>
    </source>
</evidence>
<feature type="repeat" description="WD" evidence="14">
    <location>
        <begin position="235"/>
        <end position="276"/>
    </location>
</feature>
<evidence type="ECO:0000256" key="12">
    <source>
        <dbReference type="ARBA" id="ARBA00043913"/>
    </source>
</evidence>
<feature type="compositionally biased region" description="Polar residues" evidence="15">
    <location>
        <begin position="415"/>
        <end position="428"/>
    </location>
</feature>
<feature type="repeat" description="WD" evidence="14">
    <location>
        <begin position="147"/>
        <end position="181"/>
    </location>
</feature>
<dbReference type="InterPro" id="IPR001680">
    <property type="entry name" value="WD40_rpt"/>
</dbReference>
<dbReference type="CDD" id="cd00200">
    <property type="entry name" value="WD40"/>
    <property type="match status" value="1"/>
</dbReference>
<accession>A0A2P5HGP7</accession>
<evidence type="ECO:0000256" key="1">
    <source>
        <dbReference type="ARBA" id="ARBA00022448"/>
    </source>
</evidence>
<evidence type="ECO:0000256" key="4">
    <source>
        <dbReference type="ARBA" id="ARBA00022618"/>
    </source>
</evidence>
<dbReference type="PANTHER" id="PTHR22847:SF637">
    <property type="entry name" value="WD REPEAT DOMAIN 5B"/>
    <property type="match status" value="1"/>
</dbReference>
<dbReference type="PROSITE" id="PS50896">
    <property type="entry name" value="LISH"/>
    <property type="match status" value="1"/>
</dbReference>
<dbReference type="SMART" id="SM00320">
    <property type="entry name" value="WD40"/>
    <property type="match status" value="7"/>
</dbReference>
<evidence type="ECO:0000256" key="8">
    <source>
        <dbReference type="ARBA" id="ARBA00023054"/>
    </source>
</evidence>
<keyword evidence="18" id="KW-1185">Reference proteome</keyword>
<comment type="similarity">
    <text evidence="11">Belongs to the WD repeat MDV1/CAF4 family.</text>
</comment>
<keyword evidence="7 13" id="KW-0498">Mitosis</keyword>
<dbReference type="Gene3D" id="1.20.960.30">
    <property type="match status" value="1"/>
</dbReference>
<keyword evidence="9 13" id="KW-0206">Cytoskeleton</keyword>
<evidence type="ECO:0000256" key="13">
    <source>
        <dbReference type="HAMAP-Rule" id="MF_03141"/>
    </source>
</evidence>
<feature type="repeat" description="WD" evidence="14">
    <location>
        <begin position="342"/>
        <end position="375"/>
    </location>
</feature>
<evidence type="ECO:0000256" key="10">
    <source>
        <dbReference type="ARBA" id="ARBA00023306"/>
    </source>
</evidence>
<keyword evidence="2 13" id="KW-0963">Cytoplasm</keyword>
<evidence type="ECO:0000256" key="6">
    <source>
        <dbReference type="ARBA" id="ARBA00022737"/>
    </source>
</evidence>
<name>A0A2P5HGP7_DIAHE</name>
<evidence type="ECO:0000256" key="9">
    <source>
        <dbReference type="ARBA" id="ARBA00023212"/>
    </source>
</evidence>
<evidence type="ECO:0000259" key="16">
    <source>
        <dbReference type="Pfam" id="PF24951"/>
    </source>
</evidence>
<dbReference type="GO" id="GO:0005737">
    <property type="term" value="C:cytoplasm"/>
    <property type="evidence" value="ECO:0007669"/>
    <property type="project" value="UniProtKB-UniRule"/>
</dbReference>
<comment type="function">
    <text evidence="13">Positively regulates the activity of the minus-end directed microtubule motor protein dynein. May enhance dynein-mediated microtubule sliding by targeting dynein to the microtubule plus end. Required for nuclear migration during vegetative growth as well as development. Required for retrograde early endosome (EE) transport from the hyphal tip. Required for localization of dynein to the mitotic spindle poles. Recruits additional proteins to the dynein complex at SPBs.</text>
</comment>
<protein>
    <recommendedName>
        <fullName evidence="13">Nuclear distribution protein PAC1</fullName>
    </recommendedName>
    <alternativeName>
        <fullName evidence="13">Lissencephaly-1 homolog</fullName>
        <shortName evidence="13">LIS-1</shortName>
    </alternativeName>
    <alternativeName>
        <fullName evidence="13">nudF homolog</fullName>
    </alternativeName>
</protein>
<dbReference type="InterPro" id="IPR019775">
    <property type="entry name" value="WD40_repeat_CS"/>
</dbReference>
<feature type="region of interest" description="Disordered" evidence="15">
    <location>
        <begin position="407"/>
        <end position="428"/>
    </location>
</feature>
<dbReference type="SUPFAM" id="SSF50978">
    <property type="entry name" value="WD40 repeat-like"/>
    <property type="match status" value="1"/>
</dbReference>
<dbReference type="AlphaFoldDB" id="A0A2P5HGP7"/>
<comment type="function">
    <text evidence="12">Involved in mitochondrial fission. Acts as an adapter protein required to form mitochondrial fission complexes. Formation of these complexes is required to promote constriction and fission of the mitochondrial compartment at a late step in mitochondrial division.</text>
</comment>
<comment type="subunit">
    <text evidence="13">Self-associates. Interacts with NDL1 and dynein.</text>
</comment>
<evidence type="ECO:0000256" key="15">
    <source>
        <dbReference type="SAM" id="MobiDB-lite"/>
    </source>
</evidence>
<feature type="repeat" description="WD" evidence="14">
    <location>
        <begin position="314"/>
        <end position="333"/>
    </location>
</feature>
<keyword evidence="10 13" id="KW-0131">Cell cycle</keyword>
<proteinExistence type="inferred from homology"/>
<dbReference type="GO" id="GO:1990234">
    <property type="term" value="C:transferase complex"/>
    <property type="evidence" value="ECO:0007669"/>
    <property type="project" value="UniProtKB-ARBA"/>
</dbReference>
<keyword evidence="5 13" id="KW-0493">Microtubule</keyword>
<dbReference type="InterPro" id="IPR006594">
    <property type="entry name" value="LisH"/>
</dbReference>
<dbReference type="STRING" id="158607.A0A2P5HGP7"/>
<keyword evidence="4 13" id="KW-0132">Cell division</keyword>
<dbReference type="GO" id="GO:0005874">
    <property type="term" value="C:microtubule"/>
    <property type="evidence" value="ECO:0007669"/>
    <property type="project" value="UniProtKB-KW"/>
</dbReference>
<evidence type="ECO:0000313" key="18">
    <source>
        <dbReference type="Proteomes" id="UP000094444"/>
    </source>
</evidence>
<dbReference type="HAMAP" id="MF_03141">
    <property type="entry name" value="lis1"/>
    <property type="match status" value="1"/>
</dbReference>
<comment type="subcellular location">
    <subcellularLocation>
        <location evidence="13">Cytoplasm</location>
        <location evidence="13">Cytoskeleton</location>
    </subcellularLocation>
    <subcellularLocation>
        <location evidence="13">Cytoplasm</location>
        <location evidence="13">Cytoskeleton</location>
        <location evidence="13">Spindle pole</location>
    </subcellularLocation>
    <text evidence="13">Localizes to the plus ends of microtubules at the hyphal tip and the mitotic spindle poles.</text>
</comment>
<dbReference type="InterPro" id="IPR017252">
    <property type="entry name" value="Dynein_regulator_LIS1"/>
</dbReference>
<evidence type="ECO:0000256" key="2">
    <source>
        <dbReference type="ARBA" id="ARBA00022490"/>
    </source>
</evidence>
<comment type="similarity">
    <text evidence="13">Belongs to the WD repeat LIS1/nudF family.</text>
</comment>
<gene>
    <name evidence="13" type="primary">PAC1</name>
    <name evidence="13" type="synonym">LIS1</name>
    <name evidence="17" type="ORF">DHEL01_v212179</name>
</gene>
<dbReference type="InterPro" id="IPR020472">
    <property type="entry name" value="WD40_PAC1"/>
</dbReference>
<feature type="domain" description="PAC1-like LisH-like dimerisation" evidence="16">
    <location>
        <begin position="6"/>
        <end position="41"/>
    </location>
</feature>
<organism evidence="17 18">
    <name type="scientific">Diaporthe helianthi</name>
    <dbReference type="NCBI Taxonomy" id="158607"/>
    <lineage>
        <taxon>Eukaryota</taxon>
        <taxon>Fungi</taxon>
        <taxon>Dikarya</taxon>
        <taxon>Ascomycota</taxon>
        <taxon>Pezizomycotina</taxon>
        <taxon>Sordariomycetes</taxon>
        <taxon>Sordariomycetidae</taxon>
        <taxon>Diaporthales</taxon>
        <taxon>Diaporthaceae</taxon>
        <taxon>Diaporthe</taxon>
    </lineage>
</organism>
<keyword evidence="8 13" id="KW-0175">Coiled coil</keyword>
<dbReference type="Gene3D" id="2.130.10.10">
    <property type="entry name" value="YVTN repeat-like/Quinoprotein amine dehydrogenase"/>
    <property type="match status" value="1"/>
</dbReference>
<dbReference type="SUPFAM" id="SSF109925">
    <property type="entry name" value="Lissencephaly-1 protein (Lis-1, PAF-AH alpha) N-terminal domain"/>
    <property type="match status" value="1"/>
</dbReference>
<dbReference type="FunCoup" id="A0A2P5HGP7">
    <property type="interactions" value="48"/>
</dbReference>
<dbReference type="GO" id="GO:0070840">
    <property type="term" value="F:dynein complex binding"/>
    <property type="evidence" value="ECO:0007669"/>
    <property type="project" value="UniProtKB-UniRule"/>
</dbReference>
<dbReference type="InterPro" id="IPR036322">
    <property type="entry name" value="WD40_repeat_dom_sf"/>
</dbReference>
<comment type="domain">
    <text evidence="13">Dimerization mediated by the LisH domain may be required to activate dynein.</text>
</comment>
<dbReference type="FunFam" id="2.130.10.10:FF:000342">
    <property type="entry name" value="Nuclear distribution protein PAC1"/>
    <property type="match status" value="1"/>
</dbReference>
<sequence>MSVLTSRQAEELHKSIIAYLSANNLPNSAAALRTELNLEEDGFDAATAKKYENLLERKWTSIIMDLESRNTALQSELDSITPASLSQRNKDPSSWLPKPPPRYTLESHRNTINCIAFHPVFSLLATGSDDYTIKIWDWDVGELENTIKGHTRAILDVDFGGPKGNTLLASCSSDLTIKLWDPASDYNNIRTLAGHDHSVSAVRFIPASANLLVSASRDKTLRIWDVTTGFCVRTLSGSSGWVRDVYPSFDGRYLLSAGDDMTARLWDISEANSTESKVVMTGHEHYIECCALAPPAAYQYLAPLAGRTKPPPSSSSAEYMATGGRDKTIRLWDARGICLKTLIGHDNWVRALVFHPGGKYLLSVADDKTLRCWDLTQECRCVKVIAEPHERFITSLRWAPSIVRSVEGSAGDGTPTRTQAGEMRNGNTPKAQDVQIRCVVATGGVDCKLRIFTT</sequence>
<dbReference type="PRINTS" id="PR00320">
    <property type="entry name" value="GPROTEINBRPT"/>
</dbReference>
<dbReference type="Proteomes" id="UP000094444">
    <property type="component" value="Unassembled WGS sequence"/>
</dbReference>
<comment type="caution">
    <text evidence="17">The sequence shown here is derived from an EMBL/GenBank/DDBJ whole genome shotgun (WGS) entry which is preliminary data.</text>
</comment>
<evidence type="ECO:0000256" key="5">
    <source>
        <dbReference type="ARBA" id="ARBA00022701"/>
    </source>
</evidence>
<dbReference type="OrthoDB" id="10264588at2759"/>
<dbReference type="InterPro" id="IPR056795">
    <property type="entry name" value="PAC1-like_LisH-like_dom"/>
</dbReference>
<dbReference type="PIRSF" id="PIRSF037647">
    <property type="entry name" value="Dynein_regulator_Lis1"/>
    <property type="match status" value="1"/>
</dbReference>
<feature type="repeat" description="WD" evidence="14">
    <location>
        <begin position="105"/>
        <end position="146"/>
    </location>
</feature>
<dbReference type="GO" id="GO:0000132">
    <property type="term" value="P:establishment of mitotic spindle orientation"/>
    <property type="evidence" value="ECO:0007669"/>
    <property type="project" value="UniProtKB-UniRule"/>
</dbReference>
<dbReference type="PROSITE" id="PS50082">
    <property type="entry name" value="WD_REPEATS_2"/>
    <property type="match status" value="6"/>
</dbReference>
<dbReference type="InterPro" id="IPR037190">
    <property type="entry name" value="LIS1_N"/>
</dbReference>
<keyword evidence="6" id="KW-0677">Repeat</keyword>
<keyword evidence="1 13" id="KW-0813">Transport</keyword>
<dbReference type="Pfam" id="PF24951">
    <property type="entry name" value="LisH_PAC1"/>
    <property type="match status" value="1"/>
</dbReference>
<feature type="repeat" description="WD" evidence="14">
    <location>
        <begin position="192"/>
        <end position="234"/>
    </location>
</feature>
<evidence type="ECO:0000256" key="3">
    <source>
        <dbReference type="ARBA" id="ARBA00022574"/>
    </source>
</evidence>
<dbReference type="GO" id="GO:0005875">
    <property type="term" value="C:microtubule associated complex"/>
    <property type="evidence" value="ECO:0007669"/>
    <property type="project" value="UniProtKB-UniRule"/>
</dbReference>
<evidence type="ECO:0000313" key="17">
    <source>
        <dbReference type="EMBL" id="POS69427.1"/>
    </source>
</evidence>
<dbReference type="PANTHER" id="PTHR22847">
    <property type="entry name" value="WD40 REPEAT PROTEIN"/>
    <property type="match status" value="1"/>
</dbReference>
<dbReference type="PROSITE" id="PS50294">
    <property type="entry name" value="WD_REPEATS_REGION"/>
    <property type="match status" value="5"/>
</dbReference>
<dbReference type="PROSITE" id="PS00678">
    <property type="entry name" value="WD_REPEATS_1"/>
    <property type="match status" value="2"/>
</dbReference>
<dbReference type="EMBL" id="MAVT02002306">
    <property type="protein sequence ID" value="POS69427.1"/>
    <property type="molecule type" value="Genomic_DNA"/>
</dbReference>
<feature type="region of interest" description="Disordered" evidence="15">
    <location>
        <begin position="80"/>
        <end position="100"/>
    </location>
</feature>
<dbReference type="Pfam" id="PF00400">
    <property type="entry name" value="WD40"/>
    <property type="match status" value="6"/>
</dbReference>
<evidence type="ECO:0000256" key="11">
    <source>
        <dbReference type="ARBA" id="ARBA00038415"/>
    </source>
</evidence>
<evidence type="ECO:0000256" key="14">
    <source>
        <dbReference type="PROSITE-ProRule" id="PRU00221"/>
    </source>
</evidence>
<dbReference type="GO" id="GO:0000922">
    <property type="term" value="C:spindle pole"/>
    <property type="evidence" value="ECO:0007669"/>
    <property type="project" value="UniProtKB-SubCell"/>
</dbReference>
<reference evidence="17" key="1">
    <citation type="submission" date="2017-09" db="EMBL/GenBank/DDBJ databases">
        <title>Polyketide synthases of a Diaporthe helianthi virulent isolate.</title>
        <authorList>
            <person name="Baroncelli R."/>
        </authorList>
    </citation>
    <scope>NUCLEOTIDE SEQUENCE [LARGE SCALE GENOMIC DNA]</scope>
    <source>
        <strain evidence="17">7/96</strain>
    </source>
</reference>